<dbReference type="Pfam" id="PF01510">
    <property type="entry name" value="Amidase_2"/>
    <property type="match status" value="1"/>
</dbReference>
<dbReference type="HOGENOM" id="CLU_575818_0_0_10"/>
<dbReference type="GO" id="GO:0008745">
    <property type="term" value="F:N-acetylmuramoyl-L-alanine amidase activity"/>
    <property type="evidence" value="ECO:0007669"/>
    <property type="project" value="InterPro"/>
</dbReference>
<protein>
    <submittedName>
        <fullName evidence="2">Peptidoglycan-binding lysin domain protein</fullName>
    </submittedName>
</protein>
<organism evidence="2 3">
    <name type="scientific">Cellulophaga algicola (strain DSM 14237 / IC166 / ACAM 630)</name>
    <dbReference type="NCBI Taxonomy" id="688270"/>
    <lineage>
        <taxon>Bacteria</taxon>
        <taxon>Pseudomonadati</taxon>
        <taxon>Bacteroidota</taxon>
        <taxon>Flavobacteriia</taxon>
        <taxon>Flavobacteriales</taxon>
        <taxon>Flavobacteriaceae</taxon>
        <taxon>Cellulophaga</taxon>
    </lineage>
</organism>
<evidence type="ECO:0000313" key="3">
    <source>
        <dbReference type="Proteomes" id="UP000008634"/>
    </source>
</evidence>
<reference evidence="2 3" key="1">
    <citation type="journal article" date="2010" name="Stand. Genomic Sci.">
        <title>Complete genome sequence of Cellulophaga algicola type strain (IC166).</title>
        <authorList>
            <person name="Abt B."/>
            <person name="Lu M."/>
            <person name="Misra M."/>
            <person name="Han C."/>
            <person name="Nolan M."/>
            <person name="Lucas S."/>
            <person name="Hammon N."/>
            <person name="Deshpande S."/>
            <person name="Cheng J.F."/>
            <person name="Tapia R."/>
            <person name="Goodwin L."/>
            <person name="Pitluck S."/>
            <person name="Liolios K."/>
            <person name="Pagani I."/>
            <person name="Ivanova N."/>
            <person name="Mavromatis K."/>
            <person name="Ovchinikova G."/>
            <person name="Pati A."/>
            <person name="Chen A."/>
            <person name="Palaniappan K."/>
            <person name="Land M."/>
            <person name="Hauser L."/>
            <person name="Chang Y.J."/>
            <person name="Jeffries C.D."/>
            <person name="Detter J.C."/>
            <person name="Brambilla E."/>
            <person name="Rohde M."/>
            <person name="Tindall B.J."/>
            <person name="Goker M."/>
            <person name="Woyke T."/>
            <person name="Bristow J."/>
            <person name="Eisen J.A."/>
            <person name="Markowitz V."/>
            <person name="Hugenholtz P."/>
            <person name="Kyrpides N.C."/>
            <person name="Klenk H.P."/>
            <person name="Lapidus A."/>
        </authorList>
    </citation>
    <scope>NUCLEOTIDE SEQUENCE [LARGE SCALE GENOMIC DNA]</scope>
    <source>
        <strain evidence="3">DSM 14237 / IC166 / ACAM 630</strain>
    </source>
</reference>
<dbReference type="InterPro" id="IPR018392">
    <property type="entry name" value="LysM"/>
</dbReference>
<dbReference type="KEGG" id="cao:Celal_1961"/>
<name>E6XF37_CELAD</name>
<dbReference type="SMART" id="SM00257">
    <property type="entry name" value="LysM"/>
    <property type="match status" value="1"/>
</dbReference>
<gene>
    <name evidence="2" type="ordered locus">Celal_1961</name>
</gene>
<dbReference type="InterPro" id="IPR002502">
    <property type="entry name" value="Amidase_domain"/>
</dbReference>
<keyword evidence="3" id="KW-1185">Reference proteome</keyword>
<dbReference type="STRING" id="688270.Celal_1961"/>
<dbReference type="Gene3D" id="3.40.80.10">
    <property type="entry name" value="Peptidoglycan recognition protein-like"/>
    <property type="match status" value="1"/>
</dbReference>
<accession>E6XF37</accession>
<evidence type="ECO:0000313" key="2">
    <source>
        <dbReference type="EMBL" id="ADV49259.1"/>
    </source>
</evidence>
<dbReference type="GO" id="GO:0009253">
    <property type="term" value="P:peptidoglycan catabolic process"/>
    <property type="evidence" value="ECO:0007669"/>
    <property type="project" value="InterPro"/>
</dbReference>
<evidence type="ECO:0000259" key="1">
    <source>
        <dbReference type="PROSITE" id="PS51782"/>
    </source>
</evidence>
<dbReference type="PROSITE" id="PS51782">
    <property type="entry name" value="LYSM"/>
    <property type="match status" value="1"/>
</dbReference>
<dbReference type="Pfam" id="PF01476">
    <property type="entry name" value="LysM"/>
    <property type="match status" value="1"/>
</dbReference>
<dbReference type="InterPro" id="IPR036505">
    <property type="entry name" value="Amidase/PGRP_sf"/>
</dbReference>
<dbReference type="eggNOG" id="COG1388">
    <property type="taxonomic scope" value="Bacteria"/>
</dbReference>
<dbReference type="InterPro" id="IPR036779">
    <property type="entry name" value="LysM_dom_sf"/>
</dbReference>
<dbReference type="Gene3D" id="3.10.350.10">
    <property type="entry name" value="LysM domain"/>
    <property type="match status" value="1"/>
</dbReference>
<dbReference type="CDD" id="cd00118">
    <property type="entry name" value="LysM"/>
    <property type="match status" value="1"/>
</dbReference>
<proteinExistence type="predicted"/>
<sequence>MCLFNAFELSLGFDFIYFAKTTNSLTIIRPEVTKVYFAEAKIEEVEMENTSGVQGNEIYTVISGDNISKIANKKGTTVSAIIESDTALTDANKGDLIIGQKITLPNTVATAGKKKKITFEKINKGTIGKAIYVIVETKRLNGYMMSISVRQGIEDCIVEKDAEIMLKDDQEKYHTWIKTKVGGICDTDYINKDDFIDKAIFKIAIDTYDKDIKAKWIKAIGDTQDKKTSLYIIADATFINDQEKLNINYLGDTEEGEVRGEKIKNRWLDVDGQWFELKKLEKKICPIDPKNRSHFVIHCTAGAMTESSIKFKTKFDIPGKKKRSAAHIYVNLDGTKFEVWPLTEKNVWATKIESKKGLNGQMFHIELNYGSPTKPSEAQYITLADLYIESSEIEKCWPIIVPHIEVDRGIADGHQDPTDFDYNHFYSILKLKGVPIDEISKFDHDRYWGDKTYKVPWGSDKTEWPPILSGNPHK</sequence>
<dbReference type="SUPFAM" id="SSF55846">
    <property type="entry name" value="N-acetylmuramoyl-L-alanine amidase-like"/>
    <property type="match status" value="1"/>
</dbReference>
<dbReference type="SUPFAM" id="SSF54106">
    <property type="entry name" value="LysM domain"/>
    <property type="match status" value="1"/>
</dbReference>
<feature type="domain" description="LysM" evidence="1">
    <location>
        <begin position="57"/>
        <end position="104"/>
    </location>
</feature>
<dbReference type="Proteomes" id="UP000008634">
    <property type="component" value="Chromosome"/>
</dbReference>
<dbReference type="EMBL" id="CP002453">
    <property type="protein sequence ID" value="ADV49259.1"/>
    <property type="molecule type" value="Genomic_DNA"/>
</dbReference>
<dbReference type="AlphaFoldDB" id="E6XF37"/>